<proteinExistence type="inferred from homology"/>
<keyword evidence="6" id="KW-1003">Cell membrane</keyword>
<dbReference type="InterPro" id="IPR002994">
    <property type="entry name" value="Surf1/Shy1"/>
</dbReference>
<comment type="subcellular location">
    <subcellularLocation>
        <location evidence="6">Cell membrane</location>
        <topology evidence="6">Multi-pass membrane protein</topology>
    </subcellularLocation>
    <subcellularLocation>
        <location evidence="1">Membrane</location>
    </subcellularLocation>
</comment>
<dbReference type="GO" id="GO:0005886">
    <property type="term" value="C:plasma membrane"/>
    <property type="evidence" value="ECO:0007669"/>
    <property type="project" value="UniProtKB-SubCell"/>
</dbReference>
<dbReference type="AlphaFoldDB" id="A0A1W7D020"/>
<evidence type="ECO:0000313" key="8">
    <source>
        <dbReference type="EMBL" id="ARQ69910.1"/>
    </source>
</evidence>
<feature type="compositionally biased region" description="Low complexity" evidence="7">
    <location>
        <begin position="253"/>
        <end position="295"/>
    </location>
</feature>
<evidence type="ECO:0000256" key="1">
    <source>
        <dbReference type="ARBA" id="ARBA00004370"/>
    </source>
</evidence>
<feature type="transmembrane region" description="Helical" evidence="6">
    <location>
        <begin position="215"/>
        <end position="235"/>
    </location>
</feature>
<feature type="transmembrane region" description="Helical" evidence="6">
    <location>
        <begin position="12"/>
        <end position="33"/>
    </location>
</feature>
<evidence type="ECO:0000256" key="2">
    <source>
        <dbReference type="ARBA" id="ARBA00007165"/>
    </source>
</evidence>
<organism evidence="8 9">
    <name type="scientific">Streptomyces marincola</name>
    <dbReference type="NCBI Taxonomy" id="2878388"/>
    <lineage>
        <taxon>Bacteria</taxon>
        <taxon>Bacillati</taxon>
        <taxon>Actinomycetota</taxon>
        <taxon>Actinomycetes</taxon>
        <taxon>Kitasatosporales</taxon>
        <taxon>Streptomycetaceae</taxon>
        <taxon>Streptomyces</taxon>
    </lineage>
</organism>
<accession>A0A1W7D020</accession>
<dbReference type="PANTHER" id="PTHR23427:SF2">
    <property type="entry name" value="SURFEIT LOCUS PROTEIN 1"/>
    <property type="match status" value="1"/>
</dbReference>
<feature type="region of interest" description="Disordered" evidence="7">
    <location>
        <begin position="250"/>
        <end position="295"/>
    </location>
</feature>
<evidence type="ECO:0000256" key="7">
    <source>
        <dbReference type="SAM" id="MobiDB-lite"/>
    </source>
</evidence>
<reference evidence="8 9" key="1">
    <citation type="submission" date="2017-05" db="EMBL/GenBank/DDBJ databases">
        <title>Complete genome sequence of Streptomyces sp. SCSIO 03032 revealed the diverse biosynthetic pathways for its bioactive secondary metabolites.</title>
        <authorList>
            <person name="Ma L."/>
            <person name="Zhu Y."/>
            <person name="Zhang W."/>
            <person name="Zhang G."/>
            <person name="Tian X."/>
            <person name="Zhang S."/>
            <person name="Zhang C."/>
        </authorList>
    </citation>
    <scope>NUCLEOTIDE SEQUENCE [LARGE SCALE GENOMIC DNA]</scope>
    <source>
        <strain evidence="8 9">SCSIO 03032</strain>
    </source>
</reference>
<dbReference type="RefSeq" id="WP_086159776.1">
    <property type="nucleotide sequence ID" value="NZ_CP021121.1"/>
</dbReference>
<dbReference type="Proteomes" id="UP000194218">
    <property type="component" value="Chromosome"/>
</dbReference>
<protein>
    <recommendedName>
        <fullName evidence="6">SURF1-like protein</fullName>
    </recommendedName>
</protein>
<evidence type="ECO:0000313" key="9">
    <source>
        <dbReference type="Proteomes" id="UP000194218"/>
    </source>
</evidence>
<keyword evidence="4 6" id="KW-1133">Transmembrane helix</keyword>
<name>A0A1W7D020_9ACTN</name>
<keyword evidence="3 6" id="KW-0812">Transmembrane</keyword>
<evidence type="ECO:0000256" key="5">
    <source>
        <dbReference type="ARBA" id="ARBA00023136"/>
    </source>
</evidence>
<dbReference type="EMBL" id="CP021121">
    <property type="protein sequence ID" value="ARQ69910.1"/>
    <property type="molecule type" value="Genomic_DNA"/>
</dbReference>
<evidence type="ECO:0000256" key="4">
    <source>
        <dbReference type="ARBA" id="ARBA00022989"/>
    </source>
</evidence>
<comment type="similarity">
    <text evidence="2 6">Belongs to the SURF1 family.</text>
</comment>
<dbReference type="PANTHER" id="PTHR23427">
    <property type="entry name" value="SURFEIT LOCUS PROTEIN"/>
    <property type="match status" value="1"/>
</dbReference>
<dbReference type="PROSITE" id="PS50895">
    <property type="entry name" value="SURF1"/>
    <property type="match status" value="1"/>
</dbReference>
<gene>
    <name evidence="8" type="ORF">CAG99_14515</name>
</gene>
<dbReference type="OrthoDB" id="9807214at2"/>
<keyword evidence="5 6" id="KW-0472">Membrane</keyword>
<dbReference type="CDD" id="cd06662">
    <property type="entry name" value="SURF1"/>
    <property type="match status" value="1"/>
</dbReference>
<sequence>MYRFLLTPRWWAINVFVVLAIPVCLVAGSWQLARFEDQVDSHREHQERTQAAGEPRPLAELLPLTTETVGRQAEVTGTYDAEHQLLVPDRVLDGERGHYVLTPLWPADGGPAVPVVRGWLPGAADVAGAPAPPEGEVTVTGAVQAAESPSEITSATTGLPAGQLGVIGAASLINVLPYEVSDTWITVRDAEAPMAAVPAEAPTGTGLDIDAFQNLGYTAEWFVFAAFAVFMWFRLFRREVETQRDAELGIRVPGPGAAPDAATAPQGDAAPAATAPATAAASGAAARSGSPAPPA</sequence>
<dbReference type="InterPro" id="IPR045214">
    <property type="entry name" value="Surf1/Surf4"/>
</dbReference>
<dbReference type="KEGG" id="smao:CAG99_14515"/>
<dbReference type="Pfam" id="PF02104">
    <property type="entry name" value="SURF1"/>
    <property type="match status" value="1"/>
</dbReference>
<keyword evidence="9" id="KW-1185">Reference proteome</keyword>
<evidence type="ECO:0000256" key="6">
    <source>
        <dbReference type="RuleBase" id="RU363076"/>
    </source>
</evidence>
<evidence type="ECO:0000256" key="3">
    <source>
        <dbReference type="ARBA" id="ARBA00022692"/>
    </source>
</evidence>